<name>A0A8W7PGH6_ANOCL</name>
<reference evidence="1" key="1">
    <citation type="submission" date="2022-08" db="UniProtKB">
        <authorList>
            <consortium name="EnsemblMetazoa"/>
        </authorList>
    </citation>
    <scope>IDENTIFICATION</scope>
</reference>
<sequence>PRSKQTTAPVARTEICSFSLCFQVPSATDCFTCWNNRDQSKRFDLAVSSTLVTMNMRVSELTEIALQMMGYKLFDRNGTPTDSLEAVIEKHQYANDDQMALAKPANKRKNPNPPTKSEQQFASQFNLPDFDTILTNPVRYVDGQLVSFEQQQQQRLAVLRMQDSIAKPKVKSIRASNLKQISNSKQGLETQLMRTYKAMSEADETELLSRTKSDDLDIGEHIQLKQGLLLREFNVLLQLLKRVMDDLSDNYAQFDFAWLMMRKLDEMLKGAERTSTSA</sequence>
<dbReference type="VEuPathDB" id="VectorBase:ACON2_030548"/>
<accession>A0A8W7PGH6</accession>
<protein>
    <submittedName>
        <fullName evidence="1">Uncharacterized protein</fullName>
    </submittedName>
</protein>
<dbReference type="Proteomes" id="UP000075882">
    <property type="component" value="Unassembled WGS sequence"/>
</dbReference>
<evidence type="ECO:0000313" key="1">
    <source>
        <dbReference type="EnsemblMetazoa" id="ACOM031043-PA.1"/>
    </source>
</evidence>
<dbReference type="AlphaFoldDB" id="A0A8W7PGH6"/>
<proteinExistence type="predicted"/>
<organism evidence="1">
    <name type="scientific">Anopheles coluzzii</name>
    <name type="common">African malaria mosquito</name>
    <dbReference type="NCBI Taxonomy" id="1518534"/>
    <lineage>
        <taxon>Eukaryota</taxon>
        <taxon>Metazoa</taxon>
        <taxon>Ecdysozoa</taxon>
        <taxon>Arthropoda</taxon>
        <taxon>Hexapoda</taxon>
        <taxon>Insecta</taxon>
        <taxon>Pterygota</taxon>
        <taxon>Neoptera</taxon>
        <taxon>Endopterygota</taxon>
        <taxon>Diptera</taxon>
        <taxon>Nematocera</taxon>
        <taxon>Culicoidea</taxon>
        <taxon>Culicidae</taxon>
        <taxon>Anophelinae</taxon>
        <taxon>Anopheles</taxon>
    </lineage>
</organism>
<dbReference type="EnsemblMetazoa" id="ACOM031043-RA">
    <property type="protein sequence ID" value="ACOM031043-PA.1"/>
    <property type="gene ID" value="ACOM031043"/>
</dbReference>